<proteinExistence type="predicted"/>
<evidence type="ECO:0000313" key="3">
    <source>
        <dbReference type="Proteomes" id="UP001271640"/>
    </source>
</evidence>
<name>A0ABU4SHP9_9GAMM</name>
<protein>
    <submittedName>
        <fullName evidence="2">Integrase</fullName>
    </submittedName>
</protein>
<evidence type="ECO:0000256" key="1">
    <source>
        <dbReference type="SAM" id="MobiDB-lite"/>
    </source>
</evidence>
<dbReference type="EMBL" id="VCDP01000008">
    <property type="protein sequence ID" value="MDX7998185.1"/>
    <property type="molecule type" value="Genomic_DNA"/>
</dbReference>
<accession>A0ABU4SHP9</accession>
<reference evidence="3" key="1">
    <citation type="journal article" date="2024" name="Toxins">
        <title>Genome Sequence Analysis of Native Xenorhabdus Strains Isolated from Entomopathogenic Nematodes in Argentina.</title>
        <authorList>
            <person name="Palma L."/>
            <person name="Frizzo L."/>
            <person name="Kaiser S."/>
            <person name="Berry C."/>
            <person name="Caballero P."/>
            <person name="Bode H.B."/>
            <person name="Del Valle E.E."/>
        </authorList>
    </citation>
    <scope>NUCLEOTIDE SEQUENCE [LARGE SCALE GENOMIC DNA]</scope>
    <source>
        <strain evidence="3">Reich</strain>
    </source>
</reference>
<organism evidence="2 3">
    <name type="scientific">Xenorhabdus littoralis</name>
    <dbReference type="NCBI Taxonomy" id="2582835"/>
    <lineage>
        <taxon>Bacteria</taxon>
        <taxon>Pseudomonadati</taxon>
        <taxon>Pseudomonadota</taxon>
        <taxon>Gammaproteobacteria</taxon>
        <taxon>Enterobacterales</taxon>
        <taxon>Morganellaceae</taxon>
        <taxon>Xenorhabdus</taxon>
    </lineage>
</organism>
<sequence length="33" mass="3733">MRRTFKTLAGDMGVSSEMRGRVQNHKRPGVSSR</sequence>
<comment type="caution">
    <text evidence="2">The sequence shown here is derived from an EMBL/GenBank/DDBJ whole genome shotgun (WGS) entry which is preliminary data.</text>
</comment>
<evidence type="ECO:0000313" key="2">
    <source>
        <dbReference type="EMBL" id="MDX7998185.1"/>
    </source>
</evidence>
<dbReference type="Proteomes" id="UP001271640">
    <property type="component" value="Unassembled WGS sequence"/>
</dbReference>
<feature type="compositionally biased region" description="Basic residues" evidence="1">
    <location>
        <begin position="22"/>
        <end position="33"/>
    </location>
</feature>
<gene>
    <name evidence="2" type="ORF">FE394_02975</name>
</gene>
<feature type="region of interest" description="Disordered" evidence="1">
    <location>
        <begin position="1"/>
        <end position="33"/>
    </location>
</feature>
<keyword evidence="3" id="KW-1185">Reference proteome</keyword>